<dbReference type="InterPro" id="IPR036097">
    <property type="entry name" value="HisK_dim/P_sf"/>
</dbReference>
<dbReference type="FunFam" id="1.10.287.130:FF:000002">
    <property type="entry name" value="Two-component osmosensing histidine kinase"/>
    <property type="match status" value="1"/>
</dbReference>
<sequence>MRKRLKNMGINAQIALSMTFAAVLVTFFVGEYQRRAEISRMNEDLLAQADLTVSLISGLMVESIIVQDTPVLKTAMEEALSRNSKLLALSIKDELGNLIAHTERDNADSITEVRDFTRDIIVEGEPFGMMEVEWSTAEGQALIDANVLRIRLTVGMTVFVLSAFFLIQTNFLAMRPLRNIHNRMSAVIAGQKHNRIPLAPFVAREFRDLDFSVSVLQKTFAERDEREYALESAKEAADKASRAKSDFLANMSHEIRTPMNGVIGMAELMLETDLDEDQQLYAQTISQSGSALLTIINDILNFSKIEAGKMELETAPFDLQAAIEDIVTLLSSKACEKPVEISLRYDPRLPTVFQGDVGRLRQIITNIVGNAVKFTLEGYVYIDVTGEKGPDGYNLRIDVKDTGIGIPPDQIEQIFNEFRQVESARNRQFEGTGLGLAISTRLMALMGGRVSATSEQGGGSTFTIEVSLPTSTQTLSATADKELVLAGLNVLVVDDLELNRKILSERFNSWDMTAVLASSGAEALDILEKTARGFDLIVLDYQMPQMDGEELAKRIRAIDAFRDTALIILSSVDKSIDASTRSEIGPCELLLKPVRSASLRSTIARSLQMQPKTIRVVDTTEPHNENDSCLNILVAEDNKTNQLIVKAMLKSSGVSLTFAETGLEALQKFGETQPDIVLMDISMPQMDGIEATHAIRKLESERTLGHCPIVALTANAMREDQDRCLDAGMDDFLTKPISKSALLGTIQQWGK</sequence>
<dbReference type="SUPFAM" id="SSF55874">
    <property type="entry name" value="ATPase domain of HSP90 chaperone/DNA topoisomerase II/histidine kinase"/>
    <property type="match status" value="1"/>
</dbReference>
<gene>
    <name evidence="15" type="ORF">SAMN05216236_11457</name>
</gene>
<evidence type="ECO:0000256" key="6">
    <source>
        <dbReference type="ARBA" id="ARBA00022777"/>
    </source>
</evidence>
<dbReference type="CDD" id="cd17546">
    <property type="entry name" value="REC_hyHK_CKI1_RcsC-like"/>
    <property type="match status" value="2"/>
</dbReference>
<feature type="modified residue" description="4-aspartylphosphate" evidence="11">
    <location>
        <position position="540"/>
    </location>
</feature>
<dbReference type="eggNOG" id="COG0642">
    <property type="taxonomic scope" value="Bacteria"/>
</dbReference>
<dbReference type="SMART" id="SM00448">
    <property type="entry name" value="REC"/>
    <property type="match status" value="2"/>
</dbReference>
<dbReference type="CDD" id="cd00082">
    <property type="entry name" value="HisKA"/>
    <property type="match status" value="1"/>
</dbReference>
<dbReference type="FunFam" id="3.30.565.10:FF:000010">
    <property type="entry name" value="Sensor histidine kinase RcsC"/>
    <property type="match status" value="1"/>
</dbReference>
<keyword evidence="16" id="KW-1185">Reference proteome</keyword>
<evidence type="ECO:0000256" key="11">
    <source>
        <dbReference type="PROSITE-ProRule" id="PRU00169"/>
    </source>
</evidence>
<evidence type="ECO:0000259" key="14">
    <source>
        <dbReference type="PROSITE" id="PS50110"/>
    </source>
</evidence>
<keyword evidence="12" id="KW-0812">Transmembrane</keyword>
<dbReference type="Pfam" id="PF00512">
    <property type="entry name" value="HisKA"/>
    <property type="match status" value="1"/>
</dbReference>
<dbReference type="eggNOG" id="COG2205">
    <property type="taxonomic scope" value="Bacteria"/>
</dbReference>
<name>A0A1I7C4K2_9RHOB</name>
<organism evidence="15 16">
    <name type="scientific">Sedimentitalea nanhaiensis</name>
    <dbReference type="NCBI Taxonomy" id="999627"/>
    <lineage>
        <taxon>Bacteria</taxon>
        <taxon>Pseudomonadati</taxon>
        <taxon>Pseudomonadota</taxon>
        <taxon>Alphaproteobacteria</taxon>
        <taxon>Rhodobacterales</taxon>
        <taxon>Paracoccaceae</taxon>
        <taxon>Sedimentitalea</taxon>
    </lineage>
</organism>
<dbReference type="Pfam" id="PF00072">
    <property type="entry name" value="Response_reg"/>
    <property type="match status" value="2"/>
</dbReference>
<dbReference type="Proteomes" id="UP000182466">
    <property type="component" value="Unassembled WGS sequence"/>
</dbReference>
<keyword evidence="4" id="KW-0808">Transferase</keyword>
<feature type="domain" description="Response regulatory" evidence="14">
    <location>
        <begin position="631"/>
        <end position="750"/>
    </location>
</feature>
<dbReference type="SMART" id="SM00388">
    <property type="entry name" value="HisKA"/>
    <property type="match status" value="1"/>
</dbReference>
<dbReference type="PANTHER" id="PTHR45339">
    <property type="entry name" value="HYBRID SIGNAL TRANSDUCTION HISTIDINE KINASE J"/>
    <property type="match status" value="1"/>
</dbReference>
<dbReference type="InterPro" id="IPR004358">
    <property type="entry name" value="Sig_transdc_His_kin-like_C"/>
</dbReference>
<keyword evidence="12" id="KW-0472">Membrane</keyword>
<comment type="subunit">
    <text evidence="9">At low DSF concentrations, interacts with RpfF.</text>
</comment>
<evidence type="ECO:0000256" key="7">
    <source>
        <dbReference type="ARBA" id="ARBA00022840"/>
    </source>
</evidence>
<dbReference type="EC" id="2.7.13.3" evidence="2"/>
<keyword evidence="8" id="KW-0902">Two-component regulatory system</keyword>
<dbReference type="Pfam" id="PF02518">
    <property type="entry name" value="HATPase_c"/>
    <property type="match status" value="1"/>
</dbReference>
<keyword evidence="5" id="KW-0547">Nucleotide-binding</keyword>
<evidence type="ECO:0000256" key="12">
    <source>
        <dbReference type="SAM" id="Phobius"/>
    </source>
</evidence>
<dbReference type="EMBL" id="FPAW01000014">
    <property type="protein sequence ID" value="SFT94370.1"/>
    <property type="molecule type" value="Genomic_DNA"/>
</dbReference>
<evidence type="ECO:0000256" key="9">
    <source>
        <dbReference type="ARBA" id="ARBA00064003"/>
    </source>
</evidence>
<dbReference type="GO" id="GO:0000155">
    <property type="term" value="F:phosphorelay sensor kinase activity"/>
    <property type="evidence" value="ECO:0007669"/>
    <property type="project" value="InterPro"/>
</dbReference>
<dbReference type="Gene3D" id="1.10.287.130">
    <property type="match status" value="1"/>
</dbReference>
<dbReference type="STRING" id="999627.SAMN05216236_11457"/>
<reference evidence="15 16" key="1">
    <citation type="submission" date="2016-10" db="EMBL/GenBank/DDBJ databases">
        <authorList>
            <person name="de Groot N.N."/>
        </authorList>
    </citation>
    <scope>NUCLEOTIDE SEQUENCE [LARGE SCALE GENOMIC DNA]</scope>
    <source>
        <strain evidence="15 16">CGMCC 1.10959</strain>
    </source>
</reference>
<accession>A0A1I7C4K2</accession>
<protein>
    <recommendedName>
        <fullName evidence="10">Sensory/regulatory protein RpfC</fullName>
        <ecNumber evidence="2">2.7.13.3</ecNumber>
    </recommendedName>
</protein>
<keyword evidence="7" id="KW-0067">ATP-binding</keyword>
<evidence type="ECO:0000256" key="2">
    <source>
        <dbReference type="ARBA" id="ARBA00012438"/>
    </source>
</evidence>
<dbReference type="InterPro" id="IPR036890">
    <property type="entry name" value="HATPase_C_sf"/>
</dbReference>
<dbReference type="InterPro" id="IPR003661">
    <property type="entry name" value="HisK_dim/P_dom"/>
</dbReference>
<dbReference type="Gene3D" id="3.30.565.10">
    <property type="entry name" value="Histidine kinase-like ATPase, C-terminal domain"/>
    <property type="match status" value="1"/>
</dbReference>
<evidence type="ECO:0000256" key="10">
    <source>
        <dbReference type="ARBA" id="ARBA00068150"/>
    </source>
</evidence>
<dbReference type="PROSITE" id="PS50110">
    <property type="entry name" value="RESPONSE_REGULATORY"/>
    <property type="match status" value="2"/>
</dbReference>
<dbReference type="InterPro" id="IPR005467">
    <property type="entry name" value="His_kinase_dom"/>
</dbReference>
<feature type="domain" description="Response regulatory" evidence="14">
    <location>
        <begin position="489"/>
        <end position="607"/>
    </location>
</feature>
<dbReference type="PANTHER" id="PTHR45339:SF1">
    <property type="entry name" value="HYBRID SIGNAL TRANSDUCTION HISTIDINE KINASE J"/>
    <property type="match status" value="1"/>
</dbReference>
<evidence type="ECO:0000256" key="5">
    <source>
        <dbReference type="ARBA" id="ARBA00022741"/>
    </source>
</evidence>
<dbReference type="SUPFAM" id="SSF47384">
    <property type="entry name" value="Homodimeric domain of signal transducing histidine kinase"/>
    <property type="match status" value="1"/>
</dbReference>
<dbReference type="CDD" id="cd16922">
    <property type="entry name" value="HATPase_EvgS-ArcB-TorS-like"/>
    <property type="match status" value="1"/>
</dbReference>
<dbReference type="InterPro" id="IPR011006">
    <property type="entry name" value="CheY-like_superfamily"/>
</dbReference>
<dbReference type="InterPro" id="IPR001789">
    <property type="entry name" value="Sig_transdc_resp-reg_receiver"/>
</dbReference>
<dbReference type="RefSeq" id="WP_245601493.1">
    <property type="nucleotide sequence ID" value="NZ_FPAW01000014.1"/>
</dbReference>
<dbReference type="Gene3D" id="3.40.50.2300">
    <property type="match status" value="2"/>
</dbReference>
<evidence type="ECO:0000259" key="13">
    <source>
        <dbReference type="PROSITE" id="PS50109"/>
    </source>
</evidence>
<dbReference type="AlphaFoldDB" id="A0A1I7C4K2"/>
<dbReference type="PRINTS" id="PR00344">
    <property type="entry name" value="BCTRLSENSOR"/>
</dbReference>
<evidence type="ECO:0000256" key="3">
    <source>
        <dbReference type="ARBA" id="ARBA00022553"/>
    </source>
</evidence>
<evidence type="ECO:0000256" key="1">
    <source>
        <dbReference type="ARBA" id="ARBA00000085"/>
    </source>
</evidence>
<feature type="transmembrane region" description="Helical" evidence="12">
    <location>
        <begin position="12"/>
        <end position="32"/>
    </location>
</feature>
<keyword evidence="6 15" id="KW-0418">Kinase</keyword>
<dbReference type="PROSITE" id="PS50109">
    <property type="entry name" value="HIS_KIN"/>
    <property type="match status" value="1"/>
</dbReference>
<keyword evidence="12" id="KW-1133">Transmembrane helix</keyword>
<dbReference type="SMART" id="SM00387">
    <property type="entry name" value="HATPase_c"/>
    <property type="match status" value="1"/>
</dbReference>
<dbReference type="InterPro" id="IPR003594">
    <property type="entry name" value="HATPase_dom"/>
</dbReference>
<proteinExistence type="predicted"/>
<dbReference type="GO" id="GO:0005524">
    <property type="term" value="F:ATP binding"/>
    <property type="evidence" value="ECO:0007669"/>
    <property type="project" value="UniProtKB-KW"/>
</dbReference>
<evidence type="ECO:0000256" key="8">
    <source>
        <dbReference type="ARBA" id="ARBA00023012"/>
    </source>
</evidence>
<evidence type="ECO:0000256" key="4">
    <source>
        <dbReference type="ARBA" id="ARBA00022679"/>
    </source>
</evidence>
<comment type="catalytic activity">
    <reaction evidence="1">
        <text>ATP + protein L-histidine = ADP + protein N-phospho-L-histidine.</text>
        <dbReference type="EC" id="2.7.13.3"/>
    </reaction>
</comment>
<feature type="modified residue" description="4-aspartylphosphate" evidence="11">
    <location>
        <position position="680"/>
    </location>
</feature>
<feature type="transmembrane region" description="Helical" evidence="12">
    <location>
        <begin position="152"/>
        <end position="174"/>
    </location>
</feature>
<dbReference type="SUPFAM" id="SSF52172">
    <property type="entry name" value="CheY-like"/>
    <property type="match status" value="2"/>
</dbReference>
<keyword evidence="3 11" id="KW-0597">Phosphoprotein</keyword>
<evidence type="ECO:0000313" key="16">
    <source>
        <dbReference type="Proteomes" id="UP000182466"/>
    </source>
</evidence>
<feature type="domain" description="Histidine kinase" evidence="13">
    <location>
        <begin position="250"/>
        <end position="470"/>
    </location>
</feature>
<evidence type="ECO:0000313" key="15">
    <source>
        <dbReference type="EMBL" id="SFT94370.1"/>
    </source>
</evidence>